<dbReference type="PANTHER" id="PTHR12703">
    <property type="entry name" value="TRANSMEMBRANE PROTEIN 33"/>
    <property type="match status" value="1"/>
</dbReference>
<evidence type="ECO:0000256" key="6">
    <source>
        <dbReference type="SAM" id="MobiDB-lite"/>
    </source>
</evidence>
<feature type="region of interest" description="Disordered" evidence="6">
    <location>
        <begin position="57"/>
        <end position="114"/>
    </location>
</feature>
<feature type="compositionally biased region" description="Low complexity" evidence="6">
    <location>
        <begin position="91"/>
        <end position="100"/>
    </location>
</feature>
<accession>A0ABR2YG45</accession>
<dbReference type="InterPro" id="IPR005344">
    <property type="entry name" value="TMEM33/Pom33"/>
</dbReference>
<sequence>MASDEHLEAFRAFDFEGDERWKKYVMNLEIPPGRDTSAVIKRFKAKWYKREIDPSFDPSLVTPSRPSPAHSTTQATTEEAGQGQPPPSPSRPAADASPSKAWRESSKAARSCPSGQGIGMLNRLGLGSPGSPQTFLFILHTALLLLGLGVVQPLSGFLSYRTWRWFLSLSVLSHGYKLYLKHGAPSLRPFPAALKAYFGHVAISTDFQYLLLSFMFLQMRPMALVVVPIWVLALYHFIAYASQHFSSSPLWIKYGANAHRFLSANQGQALVFNAGAEIGVGLLLLMGLVTPARSIMLTFIYWRNFLPTRYNTPDSASYHRQAWNLLAEKAAPVLQAVPMLQAAKRSKAQEEFARSQTAEIDLKRRCSAPVGGDWRLPPALPEDFSVALDACRPSYPRSIQSQSRGGSSQDSEASQPLEPSQKKRRTIDGRQVGECEEGTLVRAQSTTLADLHLSGCGHFSMDSCADVLLPEPHPCTSGSEGTPGGPLHRTISAPPLASALQQRALKESLFDFTSIFDGDVLQDSPPPAHKRQAVCNIHATSASDALLELPGFCGLYDDDHIMRAMIVELAGTAPPPMQHHHRRYGSAHATCWDHGGEFHGMESQVTRDAHMLTSAHSAPHRPVHAHTPPLSPARPLPLDALLGFSGTSGESSPEHSGPSMAACGSSASGRGSASAGRAHSPPLPQFPSFGDDLNFMQDGRFGWHDKQILSPPEHPYFSLEAYSTHNHRSMDGRGKHHHSGGYMGSLEPVPLSPDTLMHPADSDSRRWSPLSEQTQTFRHC</sequence>
<organism evidence="8 9">
    <name type="scientific">Coccomyxa subellipsoidea</name>
    <dbReference type="NCBI Taxonomy" id="248742"/>
    <lineage>
        <taxon>Eukaryota</taxon>
        <taxon>Viridiplantae</taxon>
        <taxon>Chlorophyta</taxon>
        <taxon>core chlorophytes</taxon>
        <taxon>Trebouxiophyceae</taxon>
        <taxon>Trebouxiophyceae incertae sedis</taxon>
        <taxon>Coccomyxaceae</taxon>
        <taxon>Coccomyxa</taxon>
    </lineage>
</organism>
<keyword evidence="3 7" id="KW-0812">Transmembrane</keyword>
<feature type="region of interest" description="Disordered" evidence="6">
    <location>
        <begin position="727"/>
        <end position="780"/>
    </location>
</feature>
<reference evidence="8 9" key="1">
    <citation type="journal article" date="2024" name="Nat. Commun.">
        <title>Phylogenomics reveals the evolutionary origins of lichenization in chlorophyte algae.</title>
        <authorList>
            <person name="Puginier C."/>
            <person name="Libourel C."/>
            <person name="Otte J."/>
            <person name="Skaloud P."/>
            <person name="Haon M."/>
            <person name="Grisel S."/>
            <person name="Petersen M."/>
            <person name="Berrin J.G."/>
            <person name="Delaux P.M."/>
            <person name="Dal Grande F."/>
            <person name="Keller J."/>
        </authorList>
    </citation>
    <scope>NUCLEOTIDE SEQUENCE [LARGE SCALE GENOMIC DNA]</scope>
    <source>
        <strain evidence="8 9">SAG 216-7</strain>
    </source>
</reference>
<keyword evidence="4 7" id="KW-1133">Transmembrane helix</keyword>
<evidence type="ECO:0008006" key="10">
    <source>
        <dbReference type="Google" id="ProtNLM"/>
    </source>
</evidence>
<dbReference type="EMBL" id="JALJOT010000012">
    <property type="protein sequence ID" value="KAK9904789.1"/>
    <property type="molecule type" value="Genomic_DNA"/>
</dbReference>
<proteinExistence type="inferred from homology"/>
<keyword evidence="5 7" id="KW-0472">Membrane</keyword>
<feature type="compositionally biased region" description="Low complexity" evidence="6">
    <location>
        <begin position="645"/>
        <end position="680"/>
    </location>
</feature>
<comment type="similarity">
    <text evidence="2">Belongs to the PER33/POM33 family.</text>
</comment>
<evidence type="ECO:0000313" key="9">
    <source>
        <dbReference type="Proteomes" id="UP001491310"/>
    </source>
</evidence>
<name>A0ABR2YG45_9CHLO</name>
<comment type="caution">
    <text evidence="8">The sequence shown here is derived from an EMBL/GenBank/DDBJ whole genome shotgun (WGS) entry which is preliminary data.</text>
</comment>
<keyword evidence="9" id="KW-1185">Reference proteome</keyword>
<evidence type="ECO:0000256" key="2">
    <source>
        <dbReference type="ARBA" id="ARBA00007322"/>
    </source>
</evidence>
<dbReference type="Proteomes" id="UP001491310">
    <property type="component" value="Unassembled WGS sequence"/>
</dbReference>
<dbReference type="InterPro" id="IPR051645">
    <property type="entry name" value="PER33/POM33_regulator"/>
</dbReference>
<feature type="transmembrane region" description="Helical" evidence="7">
    <location>
        <begin position="134"/>
        <end position="151"/>
    </location>
</feature>
<feature type="compositionally biased region" description="Low complexity" evidence="6">
    <location>
        <begin position="397"/>
        <end position="411"/>
    </location>
</feature>
<evidence type="ECO:0000256" key="1">
    <source>
        <dbReference type="ARBA" id="ARBA00004141"/>
    </source>
</evidence>
<feature type="region of interest" description="Disordered" evidence="6">
    <location>
        <begin position="617"/>
        <end position="691"/>
    </location>
</feature>
<feature type="transmembrane region" description="Helical" evidence="7">
    <location>
        <begin position="278"/>
        <end position="302"/>
    </location>
</feature>
<feature type="region of interest" description="Disordered" evidence="6">
    <location>
        <begin position="396"/>
        <end position="431"/>
    </location>
</feature>
<evidence type="ECO:0000313" key="8">
    <source>
        <dbReference type="EMBL" id="KAK9904789.1"/>
    </source>
</evidence>
<gene>
    <name evidence="8" type="ORF">WJX75_002639</name>
</gene>
<feature type="compositionally biased region" description="Polar residues" evidence="6">
    <location>
        <begin position="61"/>
        <end position="79"/>
    </location>
</feature>
<dbReference type="PANTHER" id="PTHR12703:SF4">
    <property type="entry name" value="TRANSMEMBRANE PROTEIN 33"/>
    <property type="match status" value="1"/>
</dbReference>
<protein>
    <recommendedName>
        <fullName evidence="10">CSC1/OSCA1-like 7TM region domain-containing protein</fullName>
    </recommendedName>
</protein>
<feature type="transmembrane region" description="Helical" evidence="7">
    <location>
        <begin position="222"/>
        <end position="241"/>
    </location>
</feature>
<evidence type="ECO:0000256" key="5">
    <source>
        <dbReference type="ARBA" id="ARBA00023136"/>
    </source>
</evidence>
<evidence type="ECO:0000256" key="7">
    <source>
        <dbReference type="SAM" id="Phobius"/>
    </source>
</evidence>
<feature type="compositionally biased region" description="Polar residues" evidence="6">
    <location>
        <begin position="770"/>
        <end position="780"/>
    </location>
</feature>
<comment type="subcellular location">
    <subcellularLocation>
        <location evidence="1">Membrane</location>
        <topology evidence="1">Multi-pass membrane protein</topology>
    </subcellularLocation>
</comment>
<evidence type="ECO:0000256" key="3">
    <source>
        <dbReference type="ARBA" id="ARBA00022692"/>
    </source>
</evidence>
<evidence type="ECO:0000256" key="4">
    <source>
        <dbReference type="ARBA" id="ARBA00022989"/>
    </source>
</evidence>
<dbReference type="Pfam" id="PF03661">
    <property type="entry name" value="TMEM33_Pom33"/>
    <property type="match status" value="1"/>
</dbReference>